<dbReference type="Proteomes" id="UP000178427">
    <property type="component" value="Unassembled WGS sequence"/>
</dbReference>
<dbReference type="STRING" id="1798513.A3A40_02625"/>
<dbReference type="CDD" id="cd00616">
    <property type="entry name" value="AHBA_syn"/>
    <property type="match status" value="1"/>
</dbReference>
<dbReference type="Gene3D" id="3.90.1150.10">
    <property type="entry name" value="Aspartate Aminotransferase, domain 1"/>
    <property type="match status" value="1"/>
</dbReference>
<keyword evidence="2 3" id="KW-0663">Pyridoxal phosphate</keyword>
<evidence type="ECO:0000256" key="1">
    <source>
        <dbReference type="PIRSR" id="PIRSR000390-1"/>
    </source>
</evidence>
<comment type="caution">
    <text evidence="4">The sequence shown here is derived from an EMBL/GenBank/DDBJ whole genome shotgun (WGS) entry which is preliminary data.</text>
</comment>
<dbReference type="InterPro" id="IPR015421">
    <property type="entry name" value="PyrdxlP-dep_Trfase_major"/>
</dbReference>
<dbReference type="GO" id="GO:0000271">
    <property type="term" value="P:polysaccharide biosynthetic process"/>
    <property type="evidence" value="ECO:0007669"/>
    <property type="project" value="TreeGrafter"/>
</dbReference>
<evidence type="ECO:0000256" key="2">
    <source>
        <dbReference type="PIRSR" id="PIRSR000390-2"/>
    </source>
</evidence>
<feature type="active site" description="Proton acceptor" evidence="1">
    <location>
        <position position="182"/>
    </location>
</feature>
<reference evidence="4 5" key="1">
    <citation type="journal article" date="2016" name="Nat. Commun.">
        <title>Thousands of microbial genomes shed light on interconnected biogeochemical processes in an aquifer system.</title>
        <authorList>
            <person name="Anantharaman K."/>
            <person name="Brown C.T."/>
            <person name="Hug L.A."/>
            <person name="Sharon I."/>
            <person name="Castelle C.J."/>
            <person name="Probst A.J."/>
            <person name="Thomas B.C."/>
            <person name="Singh A."/>
            <person name="Wilkins M.J."/>
            <person name="Karaoz U."/>
            <person name="Brodie E.L."/>
            <person name="Williams K.H."/>
            <person name="Hubbard S.S."/>
            <person name="Banfield J.F."/>
        </authorList>
    </citation>
    <scope>NUCLEOTIDE SEQUENCE [LARGE SCALE GENOMIC DNA]</scope>
</reference>
<dbReference type="PIRSF" id="PIRSF000390">
    <property type="entry name" value="PLP_StrS"/>
    <property type="match status" value="1"/>
</dbReference>
<dbReference type="PANTHER" id="PTHR30244:SF34">
    <property type="entry name" value="DTDP-4-AMINO-4,6-DIDEOXYGALACTOSE TRANSAMINASE"/>
    <property type="match status" value="1"/>
</dbReference>
<dbReference type="GO" id="GO:0008483">
    <property type="term" value="F:transaminase activity"/>
    <property type="evidence" value="ECO:0007669"/>
    <property type="project" value="TreeGrafter"/>
</dbReference>
<dbReference type="Pfam" id="PF01041">
    <property type="entry name" value="DegT_DnrJ_EryC1"/>
    <property type="match status" value="1"/>
</dbReference>
<evidence type="ECO:0000256" key="3">
    <source>
        <dbReference type="RuleBase" id="RU004508"/>
    </source>
</evidence>
<protein>
    <submittedName>
        <fullName evidence="4">UDP-4-amino-4, 6-dideoxy-N-acetyl-beta-L-altrosamine transaminase</fullName>
    </submittedName>
</protein>
<name>A0A1F6EKL4_9BACT</name>
<feature type="modified residue" description="N6-(pyridoxal phosphate)lysine" evidence="2">
    <location>
        <position position="182"/>
    </location>
</feature>
<dbReference type="AlphaFoldDB" id="A0A1F6EKL4"/>
<dbReference type="SUPFAM" id="SSF53383">
    <property type="entry name" value="PLP-dependent transferases"/>
    <property type="match status" value="1"/>
</dbReference>
<dbReference type="InterPro" id="IPR015424">
    <property type="entry name" value="PyrdxlP-dep_Trfase"/>
</dbReference>
<proteinExistence type="inferred from homology"/>
<dbReference type="GO" id="GO:0030170">
    <property type="term" value="F:pyridoxal phosphate binding"/>
    <property type="evidence" value="ECO:0007669"/>
    <property type="project" value="TreeGrafter"/>
</dbReference>
<dbReference type="NCBIfam" id="TIGR03588">
    <property type="entry name" value="PseC"/>
    <property type="match status" value="1"/>
</dbReference>
<organism evidence="4 5">
    <name type="scientific">Candidatus Kaiserbacteria bacterium RIFCSPLOWO2_01_FULL_54_20</name>
    <dbReference type="NCBI Taxonomy" id="1798513"/>
    <lineage>
        <taxon>Bacteria</taxon>
        <taxon>Candidatus Kaiseribacteriota</taxon>
    </lineage>
</organism>
<dbReference type="Gene3D" id="3.40.640.10">
    <property type="entry name" value="Type I PLP-dependent aspartate aminotransferase-like (Major domain)"/>
    <property type="match status" value="1"/>
</dbReference>
<dbReference type="InterPro" id="IPR015422">
    <property type="entry name" value="PyrdxlP-dep_Trfase_small"/>
</dbReference>
<accession>A0A1F6EKL4</accession>
<dbReference type="EMBL" id="MFMA01000027">
    <property type="protein sequence ID" value="OGG73882.1"/>
    <property type="molecule type" value="Genomic_DNA"/>
</dbReference>
<evidence type="ECO:0000313" key="4">
    <source>
        <dbReference type="EMBL" id="OGG73882.1"/>
    </source>
</evidence>
<gene>
    <name evidence="4" type="ORF">A3A40_02625</name>
</gene>
<dbReference type="InterPro" id="IPR020026">
    <property type="entry name" value="PseC"/>
</dbReference>
<comment type="similarity">
    <text evidence="3">Belongs to the DegT/DnrJ/EryC1 family.</text>
</comment>
<evidence type="ECO:0000313" key="5">
    <source>
        <dbReference type="Proteomes" id="UP000178427"/>
    </source>
</evidence>
<dbReference type="PANTHER" id="PTHR30244">
    <property type="entry name" value="TRANSAMINASE"/>
    <property type="match status" value="1"/>
</dbReference>
<sequence length="381" mass="41846">MKTIPYSTQDINEADIRAVTRVLRSRWLTQGPAVERFENAVAKKVGAKFAVAFNSGTAALHAAYFAAGVKQGNEVIVPALTFAATANAALYLGATPVFADSDMHTGNMSVADACKKITNRTKAIVPVDYGGRPADLREFRALAKKHKLVLIEDAAQALGATYRGKPVGTQADMTMFSFHPVKSITTGEGGAIVTDNKKYKDLLKLFRSHGISKDAGTFIVKRGRGAWYQEMQVLGFNYRMQEMSAALGESQLKRLDSFIAKRCIAAQRYGKLLKDIPGLVLPPDERPQEQSAWHLYPLRLIPAMVHRRDEILAKLRTAGIGAQVHHVPVHLHLFYENLGYKKGLCPDAEAFVNSEISIPLFPAITAKQQVYIAEALRKIIG</sequence>
<dbReference type="InterPro" id="IPR000653">
    <property type="entry name" value="DegT/StrS_aminotransferase"/>
</dbReference>